<evidence type="ECO:0000256" key="2">
    <source>
        <dbReference type="ARBA" id="ARBA00034247"/>
    </source>
</evidence>
<proteinExistence type="predicted"/>
<dbReference type="NCBIfam" id="TIGR00254">
    <property type="entry name" value="GGDEF"/>
    <property type="match status" value="1"/>
</dbReference>
<evidence type="ECO:0000256" key="1">
    <source>
        <dbReference type="ARBA" id="ARBA00012528"/>
    </source>
</evidence>
<dbReference type="InterPro" id="IPR050469">
    <property type="entry name" value="Diguanylate_Cyclase"/>
</dbReference>
<keyword evidence="5" id="KW-1185">Reference proteome</keyword>
<dbReference type="RefSeq" id="WP_207257173.1">
    <property type="nucleotide sequence ID" value="NZ_JAFMPP010000005.1"/>
</dbReference>
<dbReference type="PROSITE" id="PS50887">
    <property type="entry name" value="GGDEF"/>
    <property type="match status" value="1"/>
</dbReference>
<evidence type="ECO:0000313" key="4">
    <source>
        <dbReference type="EMBL" id="MBO0662376.1"/>
    </source>
</evidence>
<evidence type="ECO:0000259" key="3">
    <source>
        <dbReference type="PROSITE" id="PS50887"/>
    </source>
</evidence>
<dbReference type="InterPro" id="IPR000160">
    <property type="entry name" value="GGDEF_dom"/>
</dbReference>
<accession>A0A939JWJ5</accession>
<protein>
    <recommendedName>
        <fullName evidence="1">diguanylate cyclase</fullName>
        <ecNumber evidence="1">2.7.7.65</ecNumber>
    </recommendedName>
</protein>
<dbReference type="GO" id="GO:0052621">
    <property type="term" value="F:diguanylate cyclase activity"/>
    <property type="evidence" value="ECO:0007669"/>
    <property type="project" value="UniProtKB-EC"/>
</dbReference>
<dbReference type="GO" id="GO:0043709">
    <property type="term" value="P:cell adhesion involved in single-species biofilm formation"/>
    <property type="evidence" value="ECO:0007669"/>
    <property type="project" value="TreeGrafter"/>
</dbReference>
<dbReference type="CDD" id="cd01949">
    <property type="entry name" value="GGDEF"/>
    <property type="match status" value="1"/>
</dbReference>
<feature type="domain" description="GGDEF" evidence="3">
    <location>
        <begin position="3"/>
        <end position="138"/>
    </location>
</feature>
<dbReference type="EMBL" id="JAFMPP010000005">
    <property type="protein sequence ID" value="MBO0662376.1"/>
    <property type="molecule type" value="Genomic_DNA"/>
</dbReference>
<organism evidence="4 5">
    <name type="scientific">Jiella flava</name>
    <dbReference type="NCBI Taxonomy" id="2816857"/>
    <lineage>
        <taxon>Bacteria</taxon>
        <taxon>Pseudomonadati</taxon>
        <taxon>Pseudomonadota</taxon>
        <taxon>Alphaproteobacteria</taxon>
        <taxon>Hyphomicrobiales</taxon>
        <taxon>Aurantimonadaceae</taxon>
        <taxon>Jiella</taxon>
    </lineage>
</organism>
<dbReference type="EC" id="2.7.7.65" evidence="1"/>
<dbReference type="SMART" id="SM00267">
    <property type="entry name" value="GGDEF"/>
    <property type="match status" value="1"/>
</dbReference>
<dbReference type="InterPro" id="IPR043128">
    <property type="entry name" value="Rev_trsase/Diguanyl_cyclase"/>
</dbReference>
<comment type="catalytic activity">
    <reaction evidence="2">
        <text>2 GTP = 3',3'-c-di-GMP + 2 diphosphate</text>
        <dbReference type="Rhea" id="RHEA:24898"/>
        <dbReference type="ChEBI" id="CHEBI:33019"/>
        <dbReference type="ChEBI" id="CHEBI:37565"/>
        <dbReference type="ChEBI" id="CHEBI:58805"/>
        <dbReference type="EC" id="2.7.7.65"/>
    </reaction>
</comment>
<reference evidence="4" key="1">
    <citation type="submission" date="2021-03" db="EMBL/GenBank/DDBJ databases">
        <title>Whole genome sequence of Jiella sp. CQZ9-1.</title>
        <authorList>
            <person name="Tuo L."/>
        </authorList>
    </citation>
    <scope>NUCLEOTIDE SEQUENCE</scope>
    <source>
        <strain evidence="4">CQZ9-1</strain>
    </source>
</reference>
<name>A0A939JWJ5_9HYPH</name>
<dbReference type="SUPFAM" id="SSF55073">
    <property type="entry name" value="Nucleotide cyclase"/>
    <property type="match status" value="1"/>
</dbReference>
<dbReference type="GO" id="GO:1902201">
    <property type="term" value="P:negative regulation of bacterial-type flagellum-dependent cell motility"/>
    <property type="evidence" value="ECO:0007669"/>
    <property type="project" value="TreeGrafter"/>
</dbReference>
<dbReference type="Pfam" id="PF00990">
    <property type="entry name" value="GGDEF"/>
    <property type="match status" value="1"/>
</dbReference>
<evidence type="ECO:0000313" key="5">
    <source>
        <dbReference type="Proteomes" id="UP000664122"/>
    </source>
</evidence>
<dbReference type="Proteomes" id="UP000664122">
    <property type="component" value="Unassembled WGS sequence"/>
</dbReference>
<dbReference type="PANTHER" id="PTHR45138">
    <property type="entry name" value="REGULATORY COMPONENTS OF SENSORY TRANSDUCTION SYSTEM"/>
    <property type="match status" value="1"/>
</dbReference>
<dbReference type="GO" id="GO:0005886">
    <property type="term" value="C:plasma membrane"/>
    <property type="evidence" value="ECO:0007669"/>
    <property type="project" value="TreeGrafter"/>
</dbReference>
<dbReference type="PANTHER" id="PTHR45138:SF9">
    <property type="entry name" value="DIGUANYLATE CYCLASE DGCM-RELATED"/>
    <property type="match status" value="1"/>
</dbReference>
<dbReference type="InterPro" id="IPR029787">
    <property type="entry name" value="Nucleotide_cyclase"/>
</dbReference>
<sequence>MVESGVLVLLDIDYFKRVNDTYGHPIGDACLQAVAQRLQELVRKGEIVARFGGEEFALILVEGGIEAARLFGERLAEGICFKVYEIGGGQFSEVVVTLSGGAAILHPKSDLRDLLSRADKALYEAKQGGRARLYFVGRKEPLFIGTRTSTLISRVDAALVPDR</sequence>
<dbReference type="Gene3D" id="3.30.70.270">
    <property type="match status" value="1"/>
</dbReference>
<dbReference type="AlphaFoldDB" id="A0A939JWJ5"/>
<gene>
    <name evidence="4" type="ORF">J1C48_07310</name>
</gene>
<comment type="caution">
    <text evidence="4">The sequence shown here is derived from an EMBL/GenBank/DDBJ whole genome shotgun (WGS) entry which is preliminary data.</text>
</comment>